<keyword evidence="3" id="KW-1185">Reference proteome</keyword>
<protein>
    <submittedName>
        <fullName evidence="2">Uncharacterized protein</fullName>
    </submittedName>
</protein>
<dbReference type="EMBL" id="AKHW03003682">
    <property type="protein sequence ID" value="KYO33740.1"/>
    <property type="molecule type" value="Genomic_DNA"/>
</dbReference>
<evidence type="ECO:0000313" key="3">
    <source>
        <dbReference type="Proteomes" id="UP000050525"/>
    </source>
</evidence>
<comment type="caution">
    <text evidence="2">The sequence shown here is derived from an EMBL/GenBank/DDBJ whole genome shotgun (WGS) entry which is preliminary data.</text>
</comment>
<sequence>MPPQMRCEIFATPWRNQKGKKKTPTNSYTGIAGPRPAHPSPPSRKQQHPVTEERGWMKTATQLRRRIPPHDISQQRGDAGRLKMDSAEQVFDIWWHWQCGGDARAPPERGSAPPVKRHHQHCQQLLLATPHRQHCWQHRRAVHHHCWLPAVSAELDMVSD</sequence>
<dbReference type="AlphaFoldDB" id="A0A151NAA2"/>
<evidence type="ECO:0000313" key="2">
    <source>
        <dbReference type="EMBL" id="KYO33740.1"/>
    </source>
</evidence>
<feature type="region of interest" description="Disordered" evidence="1">
    <location>
        <begin position="1"/>
        <end position="81"/>
    </location>
</feature>
<accession>A0A151NAA2</accession>
<gene>
    <name evidence="2" type="ORF">Y1Q_0008866</name>
</gene>
<dbReference type="Proteomes" id="UP000050525">
    <property type="component" value="Unassembled WGS sequence"/>
</dbReference>
<organism evidence="2 3">
    <name type="scientific">Alligator mississippiensis</name>
    <name type="common">American alligator</name>
    <dbReference type="NCBI Taxonomy" id="8496"/>
    <lineage>
        <taxon>Eukaryota</taxon>
        <taxon>Metazoa</taxon>
        <taxon>Chordata</taxon>
        <taxon>Craniata</taxon>
        <taxon>Vertebrata</taxon>
        <taxon>Euteleostomi</taxon>
        <taxon>Archelosauria</taxon>
        <taxon>Archosauria</taxon>
        <taxon>Crocodylia</taxon>
        <taxon>Alligatoridae</taxon>
        <taxon>Alligatorinae</taxon>
        <taxon>Alligator</taxon>
    </lineage>
</organism>
<evidence type="ECO:0000256" key="1">
    <source>
        <dbReference type="SAM" id="MobiDB-lite"/>
    </source>
</evidence>
<reference evidence="2 3" key="1">
    <citation type="journal article" date="2012" name="Genome Biol.">
        <title>Sequencing three crocodilian genomes to illuminate the evolution of archosaurs and amniotes.</title>
        <authorList>
            <person name="St John J.A."/>
            <person name="Braun E.L."/>
            <person name="Isberg S.R."/>
            <person name="Miles L.G."/>
            <person name="Chong A.Y."/>
            <person name="Gongora J."/>
            <person name="Dalzell P."/>
            <person name="Moran C."/>
            <person name="Bed'hom B."/>
            <person name="Abzhanov A."/>
            <person name="Burgess S.C."/>
            <person name="Cooksey A.M."/>
            <person name="Castoe T.A."/>
            <person name="Crawford N.G."/>
            <person name="Densmore L.D."/>
            <person name="Drew J.C."/>
            <person name="Edwards S.V."/>
            <person name="Faircloth B.C."/>
            <person name="Fujita M.K."/>
            <person name="Greenwold M.J."/>
            <person name="Hoffmann F.G."/>
            <person name="Howard J.M."/>
            <person name="Iguchi T."/>
            <person name="Janes D.E."/>
            <person name="Khan S.Y."/>
            <person name="Kohno S."/>
            <person name="de Koning A.J."/>
            <person name="Lance S.L."/>
            <person name="McCarthy F.M."/>
            <person name="McCormack J.E."/>
            <person name="Merchant M.E."/>
            <person name="Peterson D.G."/>
            <person name="Pollock D.D."/>
            <person name="Pourmand N."/>
            <person name="Raney B.J."/>
            <person name="Roessler K.A."/>
            <person name="Sanford J.R."/>
            <person name="Sawyer R.H."/>
            <person name="Schmidt C.J."/>
            <person name="Triplett E.W."/>
            <person name="Tuberville T.D."/>
            <person name="Venegas-Anaya M."/>
            <person name="Howard J.T."/>
            <person name="Jarvis E.D."/>
            <person name="Guillette L.J.Jr."/>
            <person name="Glenn T.C."/>
            <person name="Green R.E."/>
            <person name="Ray D.A."/>
        </authorList>
    </citation>
    <scope>NUCLEOTIDE SEQUENCE [LARGE SCALE GENOMIC DNA]</scope>
    <source>
        <strain evidence="2">KSC_2009_1</strain>
    </source>
</reference>
<name>A0A151NAA2_ALLMI</name>
<proteinExistence type="predicted"/>